<keyword evidence="1" id="KW-1133">Transmembrane helix</keyword>
<dbReference type="WBParaSite" id="MCU_011044-RA">
    <property type="protein sequence ID" value="MCU_011044-RA"/>
    <property type="gene ID" value="MCU_011044"/>
</dbReference>
<dbReference type="SUPFAM" id="SSF55200">
    <property type="entry name" value="Translation initiation factor IF3, C-terminal domain"/>
    <property type="match status" value="1"/>
</dbReference>
<dbReference type="InterPro" id="IPR036788">
    <property type="entry name" value="T_IF-3_C_sf"/>
</dbReference>
<keyword evidence="1" id="KW-0472">Membrane</keyword>
<dbReference type="Gene3D" id="3.30.110.10">
    <property type="entry name" value="Translation initiation factor 3 (IF-3), C-terminal domain"/>
    <property type="match status" value="1"/>
</dbReference>
<name>A0A5K3FRV4_MESCO</name>
<feature type="transmembrane region" description="Helical" evidence="1">
    <location>
        <begin position="12"/>
        <end position="30"/>
    </location>
</feature>
<sequence length="262" mass="29834">MRKLVKMATTNFYSFLIAFLYLFRLKMFGYQKCILKLPLLADSIVNLRSPILSVSHKRKEPPELTQDRILRQSEALSVLARHPIVRVRFSSDLPKSVLVKFPHSEGETIEAESSLLRNLLHRENVDIKIVENHSTLPVLQIQPLPFDDTSATNSISASKGKQLMLRTNIDDHMMSVKIRQASEFTAKGHEVTITVRLPSKQLRQLANSAAISEREKFAMTKRLYDASTQRFMDAFKDCSSKPAKLVLGNDLKEFTIILSGHR</sequence>
<protein>
    <submittedName>
        <fullName evidence="2">DUF4140 domain-containing protein</fullName>
    </submittedName>
</protein>
<organism evidence="2">
    <name type="scientific">Mesocestoides corti</name>
    <name type="common">Flatworm</name>
    <dbReference type="NCBI Taxonomy" id="53468"/>
    <lineage>
        <taxon>Eukaryota</taxon>
        <taxon>Metazoa</taxon>
        <taxon>Spiralia</taxon>
        <taxon>Lophotrochozoa</taxon>
        <taxon>Platyhelminthes</taxon>
        <taxon>Cestoda</taxon>
        <taxon>Eucestoda</taxon>
        <taxon>Cyclophyllidea</taxon>
        <taxon>Mesocestoididae</taxon>
        <taxon>Mesocestoides</taxon>
    </lineage>
</organism>
<dbReference type="GO" id="GO:0006413">
    <property type="term" value="P:translational initiation"/>
    <property type="evidence" value="ECO:0007669"/>
    <property type="project" value="InterPro"/>
</dbReference>
<proteinExistence type="predicted"/>
<reference evidence="2" key="1">
    <citation type="submission" date="2019-11" db="UniProtKB">
        <authorList>
            <consortium name="WormBaseParasite"/>
        </authorList>
    </citation>
    <scope>IDENTIFICATION</scope>
</reference>
<evidence type="ECO:0000313" key="2">
    <source>
        <dbReference type="WBParaSite" id="MCU_011044-RA"/>
    </source>
</evidence>
<keyword evidence="1" id="KW-0812">Transmembrane</keyword>
<evidence type="ECO:0000256" key="1">
    <source>
        <dbReference type="SAM" id="Phobius"/>
    </source>
</evidence>
<dbReference type="AlphaFoldDB" id="A0A5K3FRV4"/>
<accession>A0A5K3FRV4</accession>